<evidence type="ECO:0000256" key="1">
    <source>
        <dbReference type="ARBA" id="ARBA00022729"/>
    </source>
</evidence>
<evidence type="ECO:0000256" key="2">
    <source>
        <dbReference type="SAM" id="MobiDB-lite"/>
    </source>
</evidence>
<gene>
    <name evidence="4" type="ORF">M408DRAFT_26761</name>
</gene>
<dbReference type="Proteomes" id="UP000054097">
    <property type="component" value="Unassembled WGS sequence"/>
</dbReference>
<organism evidence="4 5">
    <name type="scientific">Serendipita vermifera MAFF 305830</name>
    <dbReference type="NCBI Taxonomy" id="933852"/>
    <lineage>
        <taxon>Eukaryota</taxon>
        <taxon>Fungi</taxon>
        <taxon>Dikarya</taxon>
        <taxon>Basidiomycota</taxon>
        <taxon>Agaricomycotina</taxon>
        <taxon>Agaricomycetes</taxon>
        <taxon>Sebacinales</taxon>
        <taxon>Serendipitaceae</taxon>
        <taxon>Serendipita</taxon>
    </lineage>
</organism>
<dbReference type="EMBL" id="KN824320">
    <property type="protein sequence ID" value="KIM24807.1"/>
    <property type="molecule type" value="Genomic_DNA"/>
</dbReference>
<dbReference type="SMART" id="SM00236">
    <property type="entry name" value="fCBD"/>
    <property type="match status" value="1"/>
</dbReference>
<feature type="region of interest" description="Disordered" evidence="2">
    <location>
        <begin position="1"/>
        <end position="26"/>
    </location>
</feature>
<keyword evidence="5" id="KW-1185">Reference proteome</keyword>
<evidence type="ECO:0000313" key="5">
    <source>
        <dbReference type="Proteomes" id="UP000054097"/>
    </source>
</evidence>
<evidence type="ECO:0000259" key="3">
    <source>
        <dbReference type="PROSITE" id="PS51164"/>
    </source>
</evidence>
<dbReference type="AlphaFoldDB" id="A0A0C2X687"/>
<dbReference type="PROSITE" id="PS00562">
    <property type="entry name" value="CBM1_1"/>
    <property type="match status" value="1"/>
</dbReference>
<dbReference type="OrthoDB" id="2586582at2759"/>
<reference evidence="5" key="2">
    <citation type="submission" date="2015-01" db="EMBL/GenBank/DDBJ databases">
        <title>Evolutionary Origins and Diversification of the Mycorrhizal Mutualists.</title>
        <authorList>
            <consortium name="DOE Joint Genome Institute"/>
            <consortium name="Mycorrhizal Genomics Consortium"/>
            <person name="Kohler A."/>
            <person name="Kuo A."/>
            <person name="Nagy L.G."/>
            <person name="Floudas D."/>
            <person name="Copeland A."/>
            <person name="Barry K.W."/>
            <person name="Cichocki N."/>
            <person name="Veneault-Fourrey C."/>
            <person name="LaButti K."/>
            <person name="Lindquist E.A."/>
            <person name="Lipzen A."/>
            <person name="Lundell T."/>
            <person name="Morin E."/>
            <person name="Murat C."/>
            <person name="Riley R."/>
            <person name="Ohm R."/>
            <person name="Sun H."/>
            <person name="Tunlid A."/>
            <person name="Henrissat B."/>
            <person name="Grigoriev I.V."/>
            <person name="Hibbett D.S."/>
            <person name="Martin F."/>
        </authorList>
    </citation>
    <scope>NUCLEOTIDE SEQUENCE [LARGE SCALE GENOMIC DNA]</scope>
    <source>
        <strain evidence="5">MAFF 305830</strain>
    </source>
</reference>
<dbReference type="InterPro" id="IPR000254">
    <property type="entry name" value="CBD"/>
</dbReference>
<dbReference type="GO" id="GO:0005576">
    <property type="term" value="C:extracellular region"/>
    <property type="evidence" value="ECO:0007669"/>
    <property type="project" value="InterPro"/>
</dbReference>
<evidence type="ECO:0000313" key="4">
    <source>
        <dbReference type="EMBL" id="KIM24807.1"/>
    </source>
</evidence>
<reference evidence="4 5" key="1">
    <citation type="submission" date="2014-04" db="EMBL/GenBank/DDBJ databases">
        <authorList>
            <consortium name="DOE Joint Genome Institute"/>
            <person name="Kuo A."/>
            <person name="Zuccaro A."/>
            <person name="Kohler A."/>
            <person name="Nagy L.G."/>
            <person name="Floudas D."/>
            <person name="Copeland A."/>
            <person name="Barry K.W."/>
            <person name="Cichocki N."/>
            <person name="Veneault-Fourrey C."/>
            <person name="LaButti K."/>
            <person name="Lindquist E.A."/>
            <person name="Lipzen A."/>
            <person name="Lundell T."/>
            <person name="Morin E."/>
            <person name="Murat C."/>
            <person name="Sun H."/>
            <person name="Tunlid A."/>
            <person name="Henrissat B."/>
            <person name="Grigoriev I.V."/>
            <person name="Hibbett D.S."/>
            <person name="Martin F."/>
            <person name="Nordberg H.P."/>
            <person name="Cantor M.N."/>
            <person name="Hua S.X."/>
        </authorList>
    </citation>
    <scope>NUCLEOTIDE SEQUENCE [LARGE SCALE GENOMIC DNA]</scope>
    <source>
        <strain evidence="4 5">MAFF 305830</strain>
    </source>
</reference>
<accession>A0A0C2X687</accession>
<dbReference type="GO" id="GO:0030248">
    <property type="term" value="F:cellulose binding"/>
    <property type="evidence" value="ECO:0007669"/>
    <property type="project" value="InterPro"/>
</dbReference>
<dbReference type="SUPFAM" id="SSF57180">
    <property type="entry name" value="Cellulose-binding domain"/>
    <property type="match status" value="1"/>
</dbReference>
<dbReference type="PROSITE" id="PS51164">
    <property type="entry name" value="CBM1_2"/>
    <property type="match status" value="1"/>
</dbReference>
<protein>
    <submittedName>
        <fullName evidence="4">Carbohydrate-binding module family 1 protein</fullName>
    </submittedName>
</protein>
<feature type="non-terminal residue" evidence="4">
    <location>
        <position position="1"/>
    </location>
</feature>
<keyword evidence="1" id="KW-0732">Signal</keyword>
<dbReference type="HOGENOM" id="CLU_197761_0_0_1"/>
<name>A0A0C2X687_SERVB</name>
<dbReference type="InterPro" id="IPR035971">
    <property type="entry name" value="CBD_sf"/>
</dbReference>
<dbReference type="Pfam" id="PF00734">
    <property type="entry name" value="CBM_1"/>
    <property type="match status" value="1"/>
</dbReference>
<sequence>ATTSTTKASTSTTKTSTSTAAGSTGTAPVYGQCGGASWTGPTVCASGSTCTFSNTWYSQCIPS</sequence>
<feature type="domain" description="CBM1" evidence="3">
    <location>
        <begin position="25"/>
        <end position="61"/>
    </location>
</feature>
<dbReference type="GO" id="GO:0005975">
    <property type="term" value="P:carbohydrate metabolic process"/>
    <property type="evidence" value="ECO:0007669"/>
    <property type="project" value="InterPro"/>
</dbReference>
<proteinExistence type="predicted"/>